<evidence type="ECO:0000313" key="2">
    <source>
        <dbReference type="Proteomes" id="UP000232638"/>
    </source>
</evidence>
<dbReference type="AlphaFoldDB" id="A0A2K8U6Z5"/>
<dbReference type="Gene3D" id="3.40.50.300">
    <property type="entry name" value="P-loop containing nucleotide triphosphate hydrolases"/>
    <property type="match status" value="1"/>
</dbReference>
<dbReference type="OrthoDB" id="6188550at2"/>
<dbReference type="EMBL" id="CP020370">
    <property type="protein sequence ID" value="AUB81346.1"/>
    <property type="molecule type" value="Genomic_DNA"/>
</dbReference>
<organism evidence="1 2">
    <name type="scientific">Candidatus Thiodictyon syntrophicum</name>
    <dbReference type="NCBI Taxonomy" id="1166950"/>
    <lineage>
        <taxon>Bacteria</taxon>
        <taxon>Pseudomonadati</taxon>
        <taxon>Pseudomonadota</taxon>
        <taxon>Gammaproteobacteria</taxon>
        <taxon>Chromatiales</taxon>
        <taxon>Chromatiaceae</taxon>
        <taxon>Thiodictyon</taxon>
    </lineage>
</organism>
<dbReference type="KEGG" id="tsy:THSYN_10550"/>
<proteinExistence type="predicted"/>
<protein>
    <submittedName>
        <fullName evidence="1">Uncharacterized protein</fullName>
    </submittedName>
</protein>
<dbReference type="InterPro" id="IPR027417">
    <property type="entry name" value="P-loop_NTPase"/>
</dbReference>
<dbReference type="Pfam" id="PF14516">
    <property type="entry name" value="AAA_35"/>
    <property type="match status" value="1"/>
</dbReference>
<dbReference type="SUPFAM" id="SSF52540">
    <property type="entry name" value="P-loop containing nucleoside triphosphate hydrolases"/>
    <property type="match status" value="1"/>
</dbReference>
<accession>A0A2K8U6Z5</accession>
<reference evidence="1 2" key="1">
    <citation type="submission" date="2017-03" db="EMBL/GenBank/DDBJ databases">
        <title>Complete genome sequence of Candidatus 'Thiodictyon syntrophicum' sp. nov. strain Cad16T, a photolithoautotroph purple sulfur bacterium isolated from an alpine meromictic lake.</title>
        <authorList>
            <person name="Luedin S.M."/>
            <person name="Pothier J.F."/>
            <person name="Danza F."/>
            <person name="Storelli N."/>
            <person name="Wittwer M."/>
            <person name="Tonolla M."/>
        </authorList>
    </citation>
    <scope>NUCLEOTIDE SEQUENCE [LARGE SCALE GENOMIC DNA]</scope>
    <source>
        <strain evidence="1 2">Cad16T</strain>
    </source>
</reference>
<gene>
    <name evidence="1" type="ORF">THSYN_10550</name>
</gene>
<sequence>MRFFNNAGPVNCADHYCLDPLHRIDLDAIESLIGQHRYFILHAPRQTGKTSSLLALAHHLNSGERYHCVYINVEPAQAAREDVAGAMQAILSGLGSWARHIAGDPYPGEIWPGVLAEAGAYDAFGEVLSRWAMHSDRPLVLLIDEIDALIGDTLIAVLRQLRAGYAKRPAAFPQTVVLCGVRDVRDYRIHSARSQEIITGGSAFNIKAESIRLGNFTAADVASLYRQHTAETGQSFSPQAIALIWDLTRGQPWLVNALGYQLCFRDPTTRNRAVTITAALVEQAKETLIARRDTHLDQLADKLREPRVRRVIAPILAGDNAPGQLPVDDVQYVRDLGLITTDGQLEIANPIYREVIPRELTYTTSLTITEQPAWYIAPDGRLDLPKLIAAFQVFFREHSEHWIERFDYKEAGPQLLLQAFLQRIVNGGGRIEREYGLGRMRTDLFILWPYGSGQVQKAVLELKILHKGLAQTIAAGLAQIYEYRDRCGADEAHLLIFDRSARAWSEKVFRRSEQFRGVGIEIWGI</sequence>
<keyword evidence="2" id="KW-1185">Reference proteome</keyword>
<dbReference type="RefSeq" id="WP_100919119.1">
    <property type="nucleotide sequence ID" value="NZ_CP020370.1"/>
</dbReference>
<dbReference type="Proteomes" id="UP000232638">
    <property type="component" value="Chromosome"/>
</dbReference>
<evidence type="ECO:0000313" key="1">
    <source>
        <dbReference type="EMBL" id="AUB81346.1"/>
    </source>
</evidence>
<name>A0A2K8U6Z5_9GAMM</name>